<dbReference type="Proteomes" id="UP000236959">
    <property type="component" value="Unassembled WGS sequence"/>
</dbReference>
<sequence length="412" mass="44970">MGLREIPVGVLFSKSGSYSVIGQEGYWGARIAIDEINASGLFDFRFLRVDGDPAGLAENYAVEADRLMREAGCRHIVGTQTSSSRKEVLPVLERGRGLLWYTTPYEGFESHDRVVYTGACPNQGVVPLFRHIVPEFGRDAFLVGSNYIWGWETNRIARELLAACDGEVLGERYVAIGDENIAHLIAEIREKRPSFIFNNLIGVSSYAFLRAMKELAGEDPAFASDRCPILSCNLTEAELPVLGAAADGLISTSTYFETLETPENAALRKRLEGMRGPETAISSMFVGPYEAVWLLARAIEACGSDHPDDVLAELCRQSHKTPLREIRIDPQTQHAHLQPLIAVVEAGDHSDGGATGRSRFRIIEKTPGPLAPDPYLVHYDPLDTGTATSPGGSARMRAPDVGSAPKLRLVSS</sequence>
<gene>
    <name evidence="2" type="ORF">CLV41_105143</name>
</gene>
<dbReference type="AlphaFoldDB" id="A0A2S3UTC1"/>
<dbReference type="Gene3D" id="3.40.50.2300">
    <property type="match status" value="2"/>
</dbReference>
<proteinExistence type="predicted"/>
<dbReference type="RefSeq" id="WP_103222924.1">
    <property type="nucleotide sequence ID" value="NZ_PPCN01000005.1"/>
</dbReference>
<dbReference type="InterPro" id="IPR028082">
    <property type="entry name" value="Peripla_BP_I"/>
</dbReference>
<dbReference type="InterPro" id="IPR039570">
    <property type="entry name" value="AmiC_PBP1"/>
</dbReference>
<evidence type="ECO:0000313" key="2">
    <source>
        <dbReference type="EMBL" id="POF30965.1"/>
    </source>
</evidence>
<dbReference type="PANTHER" id="PTHR47628">
    <property type="match status" value="1"/>
</dbReference>
<protein>
    <submittedName>
        <fullName evidence="2">Branched-chain amino acid transport system substrate-binding protein</fullName>
    </submittedName>
</protein>
<dbReference type="GO" id="GO:0033218">
    <property type="term" value="F:amide binding"/>
    <property type="evidence" value="ECO:0007669"/>
    <property type="project" value="InterPro"/>
</dbReference>
<evidence type="ECO:0000256" key="1">
    <source>
        <dbReference type="SAM" id="MobiDB-lite"/>
    </source>
</evidence>
<organism evidence="2 3">
    <name type="scientific">Roseibium marinum</name>
    <dbReference type="NCBI Taxonomy" id="281252"/>
    <lineage>
        <taxon>Bacteria</taxon>
        <taxon>Pseudomonadati</taxon>
        <taxon>Pseudomonadota</taxon>
        <taxon>Alphaproteobacteria</taxon>
        <taxon>Hyphomicrobiales</taxon>
        <taxon>Stappiaceae</taxon>
        <taxon>Roseibium</taxon>
    </lineage>
</organism>
<dbReference type="Pfam" id="PF13433">
    <property type="entry name" value="Peripla_BP_5"/>
    <property type="match status" value="1"/>
</dbReference>
<reference evidence="2 3" key="1">
    <citation type="submission" date="2018-01" db="EMBL/GenBank/DDBJ databases">
        <title>Genomic Encyclopedia of Archaeal and Bacterial Type Strains, Phase II (KMG-II): from individual species to whole genera.</title>
        <authorList>
            <person name="Goeker M."/>
        </authorList>
    </citation>
    <scope>NUCLEOTIDE SEQUENCE [LARGE SCALE GENOMIC DNA]</scope>
    <source>
        <strain evidence="2 3">DSM 17023</strain>
    </source>
</reference>
<comment type="caution">
    <text evidence="2">The sequence shown here is derived from an EMBL/GenBank/DDBJ whole genome shotgun (WGS) entry which is preliminary data.</text>
</comment>
<keyword evidence="3" id="KW-1185">Reference proteome</keyword>
<feature type="region of interest" description="Disordered" evidence="1">
    <location>
        <begin position="382"/>
        <end position="412"/>
    </location>
</feature>
<dbReference type="OrthoDB" id="9802022at2"/>
<evidence type="ECO:0000313" key="3">
    <source>
        <dbReference type="Proteomes" id="UP000236959"/>
    </source>
</evidence>
<dbReference type="PANTHER" id="PTHR47628:SF1">
    <property type="entry name" value="ALIPHATIC AMIDASE EXPRESSION-REGULATING PROTEIN"/>
    <property type="match status" value="1"/>
</dbReference>
<accession>A0A2S3UTC1</accession>
<dbReference type="SUPFAM" id="SSF53822">
    <property type="entry name" value="Periplasmic binding protein-like I"/>
    <property type="match status" value="1"/>
</dbReference>
<name>A0A2S3UTC1_9HYPH</name>
<dbReference type="CDD" id="cd06357">
    <property type="entry name" value="PBP1_AmiC"/>
    <property type="match status" value="1"/>
</dbReference>
<dbReference type="EMBL" id="PPCN01000005">
    <property type="protein sequence ID" value="POF30965.1"/>
    <property type="molecule type" value="Genomic_DNA"/>
</dbReference>